<dbReference type="Proteomes" id="UP000231655">
    <property type="component" value="Unassembled WGS sequence"/>
</dbReference>
<reference evidence="7 10" key="2">
    <citation type="journal article" date="2018" name="Int. J. Syst. Evol. Microbiol.">
        <title>Pseudooceanicola lipolyticus sp. nov., a marine alphaproteobacterium, reclassification of Oceanicola flagellatus as Pseudooceanicola flagellatus comb. nov. and emended description of the genus Pseudooceanicola.</title>
        <authorList>
            <person name="Huang M.-M."/>
            <person name="Guo L.-L."/>
            <person name="Wu Y.-H."/>
            <person name="Lai Q.-L."/>
            <person name="Shao Z.-Z."/>
            <person name="Wang C.-S."/>
            <person name="Wu M."/>
            <person name="Xu X.-W."/>
        </authorList>
    </citation>
    <scope>NUCLEOTIDE SEQUENCE [LARGE SCALE GENOMIC DNA]</scope>
    <source>
        <strain evidence="7 10">Ar-45</strain>
    </source>
</reference>
<evidence type="ECO:0000313" key="9">
    <source>
        <dbReference type="Proteomes" id="UP000231655"/>
    </source>
</evidence>
<dbReference type="NCBIfam" id="NF003740">
    <property type="entry name" value="PRK05337.1"/>
    <property type="match status" value="1"/>
</dbReference>
<dbReference type="GO" id="GO:0009254">
    <property type="term" value="P:peptidoglycan turnover"/>
    <property type="evidence" value="ECO:0007669"/>
    <property type="project" value="TreeGrafter"/>
</dbReference>
<keyword evidence="5" id="KW-0326">Glycosidase</keyword>
<sequence length="330" mass="35111">MPGATILDPTGTKLGRREARVLRDADPWGFILFARNIESLEQTRALCDALRDAVGRDAPILVDQEGGRVQRLREPLATNWSAPFDFAEAAGEKAAEAMRLRYQITALELRAAGIDVDCAPMCDVRLPETHSFLHSRCYGTEAGRVAELARAVAEGLMAGGVLPVMKHMPGHGRAQVDSHADLPRVTASLEELEAVDFAPFRALCDLPMAMTGHLVFDAIDPDLPATLSPKVVQVIRERIGYDGLLMTDDISMKALSGSPAERAVGALEAGCDLVLFCNAPLRHRARVAAAAGPMTAAAEARAARALAARSAPPALDIAALKAKLSALLNG</sequence>
<proteinExistence type="inferred from homology"/>
<evidence type="ECO:0000256" key="2">
    <source>
        <dbReference type="ARBA" id="ARBA00005336"/>
    </source>
</evidence>
<dbReference type="PANTHER" id="PTHR30480:SF13">
    <property type="entry name" value="BETA-HEXOSAMINIDASE"/>
    <property type="match status" value="1"/>
</dbReference>
<dbReference type="EMBL" id="OBEA01000005">
    <property type="protein sequence ID" value="SNY53733.1"/>
    <property type="molecule type" value="Genomic_DNA"/>
</dbReference>
<accession>A0A285J0Y0</accession>
<dbReference type="Gene3D" id="3.20.20.300">
    <property type="entry name" value="Glycoside hydrolase, family 3, N-terminal domain"/>
    <property type="match status" value="1"/>
</dbReference>
<dbReference type="SUPFAM" id="SSF51445">
    <property type="entry name" value="(Trans)glycosidases"/>
    <property type="match status" value="1"/>
</dbReference>
<feature type="domain" description="Glycoside hydrolase family 3 N-terminal" evidence="6">
    <location>
        <begin position="16"/>
        <end position="287"/>
    </location>
</feature>
<dbReference type="OrthoDB" id="9786661at2"/>
<dbReference type="InterPro" id="IPR001764">
    <property type="entry name" value="Glyco_hydro_3_N"/>
</dbReference>
<organism evidence="8 9">
    <name type="scientific">Pseudooceanicola antarcticus</name>
    <dbReference type="NCBI Taxonomy" id="1247613"/>
    <lineage>
        <taxon>Bacteria</taxon>
        <taxon>Pseudomonadati</taxon>
        <taxon>Pseudomonadota</taxon>
        <taxon>Alphaproteobacteria</taxon>
        <taxon>Rhodobacterales</taxon>
        <taxon>Paracoccaceae</taxon>
        <taxon>Pseudooceanicola</taxon>
    </lineage>
</organism>
<name>A0A285J0Y0_9RHOB</name>
<dbReference type="InterPro" id="IPR017853">
    <property type="entry name" value="GH"/>
</dbReference>
<gene>
    <name evidence="7" type="ORF">CVM39_08715</name>
    <name evidence="8" type="ORF">SAMN06297129_2613</name>
</gene>
<evidence type="ECO:0000256" key="5">
    <source>
        <dbReference type="ARBA" id="ARBA00023295"/>
    </source>
</evidence>
<dbReference type="InterPro" id="IPR050226">
    <property type="entry name" value="NagZ_Beta-hexosaminidase"/>
</dbReference>
<dbReference type="Proteomes" id="UP000231702">
    <property type="component" value="Unassembled WGS sequence"/>
</dbReference>
<evidence type="ECO:0000256" key="1">
    <source>
        <dbReference type="ARBA" id="ARBA00001231"/>
    </source>
</evidence>
<keyword evidence="10" id="KW-1185">Reference proteome</keyword>
<dbReference type="GO" id="GO:0005975">
    <property type="term" value="P:carbohydrate metabolic process"/>
    <property type="evidence" value="ECO:0007669"/>
    <property type="project" value="InterPro"/>
</dbReference>
<dbReference type="Pfam" id="PF00933">
    <property type="entry name" value="Glyco_hydro_3"/>
    <property type="match status" value="1"/>
</dbReference>
<dbReference type="InterPro" id="IPR019800">
    <property type="entry name" value="Glyco_hydro_3_AS"/>
</dbReference>
<dbReference type="InterPro" id="IPR036962">
    <property type="entry name" value="Glyco_hydro_3_N_sf"/>
</dbReference>
<dbReference type="RefSeq" id="WP_097146350.1">
    <property type="nucleotide sequence ID" value="NZ_OBEA01000005.1"/>
</dbReference>
<dbReference type="EMBL" id="PGTD01000015">
    <property type="protein sequence ID" value="PJE29960.1"/>
    <property type="molecule type" value="Genomic_DNA"/>
</dbReference>
<evidence type="ECO:0000313" key="8">
    <source>
        <dbReference type="EMBL" id="SNY53733.1"/>
    </source>
</evidence>
<dbReference type="PANTHER" id="PTHR30480">
    <property type="entry name" value="BETA-HEXOSAMINIDASE-RELATED"/>
    <property type="match status" value="1"/>
</dbReference>
<protein>
    <recommendedName>
        <fullName evidence="3">beta-N-acetylhexosaminidase</fullName>
        <ecNumber evidence="3">3.2.1.52</ecNumber>
    </recommendedName>
</protein>
<keyword evidence="4" id="KW-0378">Hydrolase</keyword>
<evidence type="ECO:0000313" key="7">
    <source>
        <dbReference type="EMBL" id="PJE29960.1"/>
    </source>
</evidence>
<evidence type="ECO:0000256" key="4">
    <source>
        <dbReference type="ARBA" id="ARBA00022801"/>
    </source>
</evidence>
<dbReference type="AlphaFoldDB" id="A0A285J0Y0"/>
<evidence type="ECO:0000259" key="6">
    <source>
        <dbReference type="Pfam" id="PF00933"/>
    </source>
</evidence>
<comment type="catalytic activity">
    <reaction evidence="1">
        <text>Hydrolysis of terminal non-reducing N-acetyl-D-hexosamine residues in N-acetyl-beta-D-hexosaminides.</text>
        <dbReference type="EC" id="3.2.1.52"/>
    </reaction>
</comment>
<dbReference type="EC" id="3.2.1.52" evidence="3"/>
<dbReference type="GO" id="GO:0004563">
    <property type="term" value="F:beta-N-acetylhexosaminidase activity"/>
    <property type="evidence" value="ECO:0007669"/>
    <property type="project" value="UniProtKB-EC"/>
</dbReference>
<evidence type="ECO:0000313" key="10">
    <source>
        <dbReference type="Proteomes" id="UP000231702"/>
    </source>
</evidence>
<evidence type="ECO:0000256" key="3">
    <source>
        <dbReference type="ARBA" id="ARBA00012663"/>
    </source>
</evidence>
<dbReference type="PROSITE" id="PS00775">
    <property type="entry name" value="GLYCOSYL_HYDROL_F3"/>
    <property type="match status" value="1"/>
</dbReference>
<comment type="similarity">
    <text evidence="2">Belongs to the glycosyl hydrolase 3 family.</text>
</comment>
<reference evidence="8 9" key="1">
    <citation type="submission" date="2017-09" db="EMBL/GenBank/DDBJ databases">
        <authorList>
            <person name="Ehlers B."/>
            <person name="Leendertz F.H."/>
        </authorList>
    </citation>
    <scope>NUCLEOTIDE SEQUENCE [LARGE SCALE GENOMIC DNA]</scope>
    <source>
        <strain evidence="8 9">CGMCC 1.12662</strain>
    </source>
</reference>